<dbReference type="CDD" id="cd05930">
    <property type="entry name" value="A_NRPS"/>
    <property type="match status" value="1"/>
</dbReference>
<dbReference type="FunFam" id="3.40.50.980:FF:000001">
    <property type="entry name" value="Non-ribosomal peptide synthetase"/>
    <property type="match status" value="1"/>
</dbReference>
<dbReference type="PANTHER" id="PTHR45527:SF1">
    <property type="entry name" value="FATTY ACID SYNTHASE"/>
    <property type="match status" value="1"/>
</dbReference>
<dbReference type="InterPro" id="IPR009081">
    <property type="entry name" value="PP-bd_ACP"/>
</dbReference>
<dbReference type="InterPro" id="IPR020845">
    <property type="entry name" value="AMP-binding_CS"/>
</dbReference>
<dbReference type="Gene3D" id="3.40.50.12780">
    <property type="entry name" value="N-terminal domain of ligase-like"/>
    <property type="match status" value="1"/>
</dbReference>
<dbReference type="PANTHER" id="PTHR45527">
    <property type="entry name" value="NONRIBOSOMAL PEPTIDE SYNTHETASE"/>
    <property type="match status" value="1"/>
</dbReference>
<dbReference type="KEGG" id="vni:VIBNI_A3719"/>
<dbReference type="InterPro" id="IPR036736">
    <property type="entry name" value="ACP-like_sf"/>
</dbReference>
<dbReference type="GO" id="GO:0043041">
    <property type="term" value="P:amino acid activation for nonribosomal peptide biosynthetic process"/>
    <property type="evidence" value="ECO:0007669"/>
    <property type="project" value="TreeGrafter"/>
</dbReference>
<dbReference type="SUPFAM" id="SSF47336">
    <property type="entry name" value="ACP-like"/>
    <property type="match status" value="1"/>
</dbReference>
<proteinExistence type="predicted"/>
<dbReference type="RefSeq" id="WP_022552067.1">
    <property type="nucleotide sequence ID" value="NC_022528.1"/>
</dbReference>
<dbReference type="Gene3D" id="1.10.1200.10">
    <property type="entry name" value="ACP-like"/>
    <property type="match status" value="1"/>
</dbReference>
<dbReference type="PROSITE" id="PS50075">
    <property type="entry name" value="CARRIER"/>
    <property type="match status" value="1"/>
</dbReference>
<dbReference type="NCBIfam" id="TIGR01733">
    <property type="entry name" value="AA-adenyl-dom"/>
    <property type="match status" value="1"/>
</dbReference>
<dbReference type="InterPro" id="IPR045851">
    <property type="entry name" value="AMP-bd_C_sf"/>
</dbReference>
<keyword evidence="3" id="KW-1185">Reference proteome</keyword>
<dbReference type="Pfam" id="PF00550">
    <property type="entry name" value="PP-binding"/>
    <property type="match status" value="1"/>
</dbReference>
<dbReference type="Pfam" id="PF13193">
    <property type="entry name" value="AMP-binding_C"/>
    <property type="match status" value="1"/>
</dbReference>
<dbReference type="InterPro" id="IPR020459">
    <property type="entry name" value="AMP-binding"/>
</dbReference>
<dbReference type="GO" id="GO:0031177">
    <property type="term" value="F:phosphopantetheine binding"/>
    <property type="evidence" value="ECO:0007669"/>
    <property type="project" value="TreeGrafter"/>
</dbReference>
<dbReference type="SUPFAM" id="SSF56801">
    <property type="entry name" value="Acetyl-CoA synthetase-like"/>
    <property type="match status" value="1"/>
</dbReference>
<evidence type="ECO:0000313" key="2">
    <source>
        <dbReference type="EMBL" id="CCO59684.1"/>
    </source>
</evidence>
<feature type="domain" description="Carrier" evidence="1">
    <location>
        <begin position="524"/>
        <end position="600"/>
    </location>
</feature>
<accession>U4KHM5</accession>
<gene>
    <name evidence="2" type="ORF">VIBNI_A3719</name>
</gene>
<dbReference type="GO" id="GO:0005737">
    <property type="term" value="C:cytoplasm"/>
    <property type="evidence" value="ECO:0007669"/>
    <property type="project" value="TreeGrafter"/>
</dbReference>
<dbReference type="InterPro" id="IPR025110">
    <property type="entry name" value="AMP-bd_C"/>
</dbReference>
<dbReference type="STRING" id="28173.VIBNI_A3719"/>
<dbReference type="PROSITE" id="PS00455">
    <property type="entry name" value="AMP_BINDING"/>
    <property type="match status" value="1"/>
</dbReference>
<evidence type="ECO:0000313" key="3">
    <source>
        <dbReference type="Proteomes" id="UP000016895"/>
    </source>
</evidence>
<organism evidence="2 3">
    <name type="scientific">Vibrio nigripulchritudo</name>
    <dbReference type="NCBI Taxonomy" id="28173"/>
    <lineage>
        <taxon>Bacteria</taxon>
        <taxon>Pseudomonadati</taxon>
        <taxon>Pseudomonadota</taxon>
        <taxon>Gammaproteobacteria</taxon>
        <taxon>Vibrionales</taxon>
        <taxon>Vibrionaceae</taxon>
        <taxon>Vibrio</taxon>
    </lineage>
</organism>
<dbReference type="EMBL" id="FO203526">
    <property type="protein sequence ID" value="CCO59684.1"/>
    <property type="molecule type" value="Genomic_DNA"/>
</dbReference>
<protein>
    <submittedName>
        <fullName evidence="2">Putative ANTIBIOTIC SYNTHETASE</fullName>
    </submittedName>
</protein>
<reference evidence="2 3" key="1">
    <citation type="journal article" date="2013" name="ISME J.">
        <title>Comparative genomics of pathogenic lineages of Vibrio nigripulchritudo identifies virulence-associated traits.</title>
        <authorList>
            <person name="Goudenege D."/>
            <person name="Labreuche Y."/>
            <person name="Krin E."/>
            <person name="Ansquer D."/>
            <person name="Mangenot S."/>
            <person name="Calteau A."/>
            <person name="Medigue C."/>
            <person name="Mazel D."/>
            <person name="Polz M.F."/>
            <person name="Le Roux F."/>
        </authorList>
    </citation>
    <scope>NUCLEOTIDE SEQUENCE [LARGE SCALE GENOMIC DNA]</scope>
    <source>
        <strain evidence="3">SnF1</strain>
    </source>
</reference>
<dbReference type="AlphaFoldDB" id="U4KHM5"/>
<evidence type="ECO:0000259" key="1">
    <source>
        <dbReference type="PROSITE" id="PS50075"/>
    </source>
</evidence>
<dbReference type="Gene3D" id="3.30.300.30">
    <property type="match status" value="1"/>
</dbReference>
<dbReference type="Pfam" id="PF00501">
    <property type="entry name" value="AMP-binding"/>
    <property type="match status" value="1"/>
</dbReference>
<dbReference type="PATRIC" id="fig|1260221.3.peg.3532"/>
<dbReference type="PRINTS" id="PR00154">
    <property type="entry name" value="AMPBINDING"/>
</dbReference>
<name>U4KHM5_9VIBR</name>
<dbReference type="eggNOG" id="COG1020">
    <property type="taxonomic scope" value="Bacteria"/>
</dbReference>
<sequence length="624" mass="68232">MIDGCDQYQNISLQRLFEQRVLLSKDNNAVVFNNQAISFSQLEEKANKLANLLISSQIKPHNRVAILLDRSIDTIVSMLAILKVGATYIPIDLNYPSSRIEYMLEDSQCHAALVDENGLECMNAISVQSDVCVIRASECEAMFPGFDAHTSQPSDLAYIIYTSGSTGKPKGVCVTHQNLLNFSAGMQKSIGLDSVASIASLTTVCFDIFVLESIVALLQGLSVHLVSDDQRKSATALAQVTESVDALQITPSHLTLLMEEPRFTAALSKLNLLLIGGEALPQPLLEKLQSATSARLFNMYGPTETTVWSCVQELTHRSQVDIGLPILNTQVYLLNEEAQPVEEGEVGELCIAGMGVSAGYWKKPELTAQSFVQHPLVSNGKLYKTGDLGVRQPDGSYQCLGRKDHQVKVNGHRIELGDIESHILAVSGVQQVGVVLSQNELVKGSIAAFVVLHSDESLNPGQIREALVSKLPDYMIPSHIQVLTTLPLTDNGKADRKSLVQYPIQSMEPVDVQSASLSKPEISVPETDIEEEVHRLWCEVFNRSPICCEQGFMAMGGTSVLAIQLLGAVHSELGIEVKFSNFITRANTIRDLSVWIEDLILADMSDEEIEALMASELPSIETQQ</sequence>
<dbReference type="InterPro" id="IPR000873">
    <property type="entry name" value="AMP-dep_synth/lig_dom"/>
</dbReference>
<dbReference type="Proteomes" id="UP000016895">
    <property type="component" value="Chromosome 1"/>
</dbReference>
<dbReference type="InterPro" id="IPR042099">
    <property type="entry name" value="ANL_N_sf"/>
</dbReference>
<dbReference type="OrthoDB" id="5817163at2"/>
<dbReference type="GO" id="GO:0044550">
    <property type="term" value="P:secondary metabolite biosynthetic process"/>
    <property type="evidence" value="ECO:0007669"/>
    <property type="project" value="TreeGrafter"/>
</dbReference>
<dbReference type="InterPro" id="IPR010071">
    <property type="entry name" value="AA_adenyl_dom"/>
</dbReference>